<dbReference type="EMBL" id="JBELPZ010000001">
    <property type="protein sequence ID" value="MFL9843221.1"/>
    <property type="molecule type" value="Genomic_DNA"/>
</dbReference>
<dbReference type="SUPFAM" id="SSF55486">
    <property type="entry name" value="Metalloproteases ('zincins'), catalytic domain"/>
    <property type="match status" value="1"/>
</dbReference>
<comment type="caution">
    <text evidence="6">The sequence shown here is derived from an EMBL/GenBank/DDBJ whole genome shotgun (WGS) entry which is preliminary data.</text>
</comment>
<accession>A0ABW8YSF6</accession>
<evidence type="ECO:0000256" key="3">
    <source>
        <dbReference type="ARBA" id="ARBA00022801"/>
    </source>
</evidence>
<dbReference type="InterPro" id="IPR008979">
    <property type="entry name" value="Galactose-bd-like_sf"/>
</dbReference>
<feature type="compositionally biased region" description="Polar residues" evidence="4">
    <location>
        <begin position="473"/>
        <end position="485"/>
    </location>
</feature>
<proteinExistence type="predicted"/>
<dbReference type="Pfam" id="PF13582">
    <property type="entry name" value="Reprolysin_3"/>
    <property type="match status" value="1"/>
</dbReference>
<dbReference type="Gene3D" id="2.60.120.260">
    <property type="entry name" value="Galactose-binding domain-like"/>
    <property type="match status" value="1"/>
</dbReference>
<dbReference type="NCBIfam" id="TIGR04183">
    <property type="entry name" value="Por_Secre_tail"/>
    <property type="match status" value="1"/>
</dbReference>
<dbReference type="Pfam" id="PF18962">
    <property type="entry name" value="Por_Secre_tail"/>
    <property type="match status" value="1"/>
</dbReference>
<keyword evidence="3" id="KW-0378">Hydrolase</keyword>
<dbReference type="Pfam" id="PF01483">
    <property type="entry name" value="P_proprotein"/>
    <property type="match status" value="1"/>
</dbReference>
<evidence type="ECO:0000313" key="6">
    <source>
        <dbReference type="EMBL" id="MFL9843221.1"/>
    </source>
</evidence>
<organism evidence="6 7">
    <name type="scientific">Flavobacterium rhizosphaerae</name>
    <dbReference type="NCBI Taxonomy" id="3163298"/>
    <lineage>
        <taxon>Bacteria</taxon>
        <taxon>Pseudomonadati</taxon>
        <taxon>Bacteroidota</taxon>
        <taxon>Flavobacteriia</taxon>
        <taxon>Flavobacteriales</taxon>
        <taxon>Flavobacteriaceae</taxon>
        <taxon>Flavobacterium</taxon>
    </lineage>
</organism>
<evidence type="ECO:0000256" key="2">
    <source>
        <dbReference type="ARBA" id="ARBA00022729"/>
    </source>
</evidence>
<evidence type="ECO:0000313" key="7">
    <source>
        <dbReference type="Proteomes" id="UP001629156"/>
    </source>
</evidence>
<evidence type="ECO:0000259" key="5">
    <source>
        <dbReference type="PROSITE" id="PS51829"/>
    </source>
</evidence>
<dbReference type="PROSITE" id="PS51829">
    <property type="entry name" value="P_HOMO_B"/>
    <property type="match status" value="1"/>
</dbReference>
<protein>
    <submittedName>
        <fullName evidence="6">Reprolysin-like metallopeptidase</fullName>
    </submittedName>
</protein>
<dbReference type="InterPro" id="IPR024079">
    <property type="entry name" value="MetalloPept_cat_dom_sf"/>
</dbReference>
<dbReference type="Gene3D" id="2.60.40.10">
    <property type="entry name" value="Immunoglobulins"/>
    <property type="match status" value="1"/>
</dbReference>
<evidence type="ECO:0000256" key="1">
    <source>
        <dbReference type="ARBA" id="ARBA00022670"/>
    </source>
</evidence>
<sequence length="890" mass="95843">MKRILLLLIVVFTVINGYAQNRFWRMAAENDLSTSKKTERTSIPSAYNLMSLDLNAFKEALQYAPLRNSGSTSSLILPFPDGSGNLQHFRIYEAPVLQRELSAQHPYIKSYSGQGIEHPEATIRFSVTIFGLHAMLLSTNGTVYTDPYTTDLKNYIVYKKASLTAPHAFGCEVTSQTGNTAGKLGNPQFTTMSDDGYFRTYRLAMACTVEYAAYHISAAGLNSGTLAQKKAAVLAAMSVTMTRVDGVYERDMALTMEIIPNNEDIIFITSDELNNNNANILINQIQGVIDDAVGFNNYDIGHVVSTGAGGLASLGCVCTTYKAQGVTGSPAPVGDPYDIDYVAHEMGHQFGANHTFNGNTGSCNNNANPSTAVEPGSGSTIMAYAGICPGANVQSNSDDYFHTVSITQMQNYISGTGCAEETIITNTPPVIGDLPSYSIPKSTAFVLTGTATDVDGDELTYTWEQTNANGVQVSTPSATATSGPNFRSLPPSESPVRYLPSFSDVLNGNLTPTWEVVPAVGRTLTFAFTVRDNAVFGAQTATQNTSVIVKNTAGPFKVTSQNEEDTIWTEGTQQVITWDVAGTTANGINTSAVNILMSVNGGESFDYVLAANTPNDGSEVITVPEAQGAYCRIMVQAVGNIYYAVNEVPFSIGYTLVTACETYENNTVKAIQDAANDYQTSAIFISDDVDITSINIGVDITHTRIGDLLLAVLSPQNTQVALWNLNCSTSDDLNVLFTDSGNTVTCDSPTTGDVLPYESLAAIEGQSSGGYWVLGFADIYAQNTGTLNSWYVEICSKTSVPLDAAQFMLTDFMLYPNPNNGEFTIQFTAATQGEVEVYVNDIRGRKVFGQTYNNSGLFSRNINLGAVQQGVYLVTVQQGERKEVRKIVIK</sequence>
<keyword evidence="7" id="KW-1185">Reference proteome</keyword>
<keyword evidence="2" id="KW-0732">Signal</keyword>
<dbReference type="InterPro" id="IPR026444">
    <property type="entry name" value="Secre_tail"/>
</dbReference>
<reference evidence="6 7" key="1">
    <citation type="submission" date="2024-06" db="EMBL/GenBank/DDBJ databases">
        <authorList>
            <person name="Kaempfer P."/>
            <person name="Viver T."/>
        </authorList>
    </citation>
    <scope>NUCLEOTIDE SEQUENCE [LARGE SCALE GENOMIC DNA]</scope>
    <source>
        <strain evidence="6 7">ST-119</strain>
    </source>
</reference>
<dbReference type="InterPro" id="IPR002884">
    <property type="entry name" value="P_dom"/>
</dbReference>
<evidence type="ECO:0000256" key="4">
    <source>
        <dbReference type="SAM" id="MobiDB-lite"/>
    </source>
</evidence>
<feature type="domain" description="P/Homo B" evidence="5">
    <location>
        <begin position="658"/>
        <end position="801"/>
    </location>
</feature>
<dbReference type="InterPro" id="IPR013783">
    <property type="entry name" value="Ig-like_fold"/>
</dbReference>
<name>A0ABW8YSF6_9FLAO</name>
<dbReference type="Proteomes" id="UP001629156">
    <property type="component" value="Unassembled WGS sequence"/>
</dbReference>
<keyword evidence="1" id="KW-0645">Protease</keyword>
<feature type="region of interest" description="Disordered" evidence="4">
    <location>
        <begin position="473"/>
        <end position="492"/>
    </location>
</feature>
<dbReference type="SUPFAM" id="SSF49785">
    <property type="entry name" value="Galactose-binding domain-like"/>
    <property type="match status" value="1"/>
</dbReference>
<gene>
    <name evidence="6" type="ORF">ABS766_02205</name>
</gene>
<dbReference type="RefSeq" id="WP_408083454.1">
    <property type="nucleotide sequence ID" value="NZ_JBELPZ010000001.1"/>
</dbReference>
<dbReference type="Gene3D" id="3.40.390.10">
    <property type="entry name" value="Collagenase (Catalytic Domain)"/>
    <property type="match status" value="1"/>
</dbReference>